<organism evidence="7 8">
    <name type="scientific">Capsulimonas corticalis</name>
    <dbReference type="NCBI Taxonomy" id="2219043"/>
    <lineage>
        <taxon>Bacteria</taxon>
        <taxon>Bacillati</taxon>
        <taxon>Armatimonadota</taxon>
        <taxon>Armatimonadia</taxon>
        <taxon>Capsulimonadales</taxon>
        <taxon>Capsulimonadaceae</taxon>
        <taxon>Capsulimonas</taxon>
    </lineage>
</organism>
<keyword evidence="5 6" id="KW-0804">Transcription</keyword>
<protein>
    <recommendedName>
        <fullName evidence="6">Transcription antitermination protein NusB</fullName>
    </recommendedName>
    <alternativeName>
        <fullName evidence="6">Antitermination factor NusB</fullName>
    </alternativeName>
</protein>
<dbReference type="InterPro" id="IPR006027">
    <property type="entry name" value="NusB_RsmB_TIM44"/>
</dbReference>
<dbReference type="Proteomes" id="UP000287394">
    <property type="component" value="Chromosome"/>
</dbReference>
<evidence type="ECO:0000313" key="7">
    <source>
        <dbReference type="EMBL" id="BDI30678.1"/>
    </source>
</evidence>
<keyword evidence="8" id="KW-1185">Reference proteome</keyword>
<name>A0A402CTM5_9BACT</name>
<dbReference type="OrthoDB" id="9811381at2"/>
<evidence type="ECO:0000256" key="5">
    <source>
        <dbReference type="ARBA" id="ARBA00023163"/>
    </source>
</evidence>
<dbReference type="FunCoup" id="A0A402CTM5">
    <property type="interactions" value="319"/>
</dbReference>
<dbReference type="GO" id="GO:0031564">
    <property type="term" value="P:transcription antitermination"/>
    <property type="evidence" value="ECO:0007669"/>
    <property type="project" value="UniProtKB-KW"/>
</dbReference>
<dbReference type="InterPro" id="IPR035926">
    <property type="entry name" value="NusB-like_sf"/>
</dbReference>
<evidence type="ECO:0000256" key="2">
    <source>
        <dbReference type="ARBA" id="ARBA00022814"/>
    </source>
</evidence>
<dbReference type="HAMAP" id="MF_00073">
    <property type="entry name" value="NusB"/>
    <property type="match status" value="1"/>
</dbReference>
<evidence type="ECO:0000256" key="6">
    <source>
        <dbReference type="HAMAP-Rule" id="MF_00073"/>
    </source>
</evidence>
<evidence type="ECO:0000256" key="4">
    <source>
        <dbReference type="ARBA" id="ARBA00023015"/>
    </source>
</evidence>
<evidence type="ECO:0000313" key="8">
    <source>
        <dbReference type="Proteomes" id="UP000287394"/>
    </source>
</evidence>
<dbReference type="GO" id="GO:0005829">
    <property type="term" value="C:cytosol"/>
    <property type="evidence" value="ECO:0007669"/>
    <property type="project" value="TreeGrafter"/>
</dbReference>
<dbReference type="NCBIfam" id="TIGR01951">
    <property type="entry name" value="nusB"/>
    <property type="match status" value="1"/>
</dbReference>
<keyword evidence="3 6" id="KW-0694">RNA-binding</keyword>
<dbReference type="KEGG" id="ccot:CCAX7_27290"/>
<evidence type="ECO:0000256" key="1">
    <source>
        <dbReference type="ARBA" id="ARBA00005952"/>
    </source>
</evidence>
<evidence type="ECO:0000256" key="3">
    <source>
        <dbReference type="ARBA" id="ARBA00022884"/>
    </source>
</evidence>
<proteinExistence type="inferred from homology"/>
<gene>
    <name evidence="6 7" type="primary">nusB</name>
    <name evidence="7" type="ORF">CCAX7_27290</name>
</gene>
<dbReference type="SUPFAM" id="SSF48013">
    <property type="entry name" value="NusB-like"/>
    <property type="match status" value="1"/>
</dbReference>
<dbReference type="PANTHER" id="PTHR11078:SF3">
    <property type="entry name" value="ANTITERMINATION NUSB DOMAIN-CONTAINING PROTEIN"/>
    <property type="match status" value="1"/>
</dbReference>
<dbReference type="GO" id="GO:0006353">
    <property type="term" value="P:DNA-templated transcription termination"/>
    <property type="evidence" value="ECO:0007669"/>
    <property type="project" value="UniProtKB-UniRule"/>
</dbReference>
<dbReference type="InterPro" id="IPR011605">
    <property type="entry name" value="NusB_fam"/>
</dbReference>
<dbReference type="RefSeq" id="WP_119320724.1">
    <property type="nucleotide sequence ID" value="NZ_AP025739.1"/>
</dbReference>
<comment type="function">
    <text evidence="6">Involved in transcription antitermination. Required for transcription of ribosomal RNA (rRNA) genes. Binds specifically to the boxA antiterminator sequence of the ribosomal RNA (rrn) operons.</text>
</comment>
<dbReference type="PANTHER" id="PTHR11078">
    <property type="entry name" value="N UTILIZATION SUBSTANCE PROTEIN B-RELATED"/>
    <property type="match status" value="1"/>
</dbReference>
<comment type="similarity">
    <text evidence="1 6">Belongs to the NusB family.</text>
</comment>
<keyword evidence="2 6" id="KW-0889">Transcription antitermination</keyword>
<dbReference type="EMBL" id="AP025739">
    <property type="protein sequence ID" value="BDI30678.1"/>
    <property type="molecule type" value="Genomic_DNA"/>
</dbReference>
<dbReference type="Gene3D" id="1.10.940.10">
    <property type="entry name" value="NusB-like"/>
    <property type="match status" value="1"/>
</dbReference>
<sequence length="161" mass="17631">MTPDSHIPNTAGKNTRRDARELALRMLYQIEIGHQPPSEVIDAALEQSQLDDKNSTFAQELVRGVLEHQSSIDARLTVLASDWALDRQAAVDRNILRLASFEMIYRPDSPVAAVVNEAVELAKKYSTAESGRFVNGVLGALAREPRGDGEVSSDSSEQDLA</sequence>
<dbReference type="GO" id="GO:0003723">
    <property type="term" value="F:RNA binding"/>
    <property type="evidence" value="ECO:0007669"/>
    <property type="project" value="UniProtKB-UniRule"/>
</dbReference>
<dbReference type="Pfam" id="PF01029">
    <property type="entry name" value="NusB"/>
    <property type="match status" value="1"/>
</dbReference>
<reference evidence="7 8" key="1">
    <citation type="journal article" date="2019" name="Int. J. Syst. Evol. Microbiol.">
        <title>Capsulimonas corticalis gen. nov., sp. nov., an aerobic capsulated bacterium, of a novel bacterial order, Capsulimonadales ord. nov., of the class Armatimonadia of the phylum Armatimonadetes.</title>
        <authorList>
            <person name="Li J."/>
            <person name="Kudo C."/>
            <person name="Tonouchi A."/>
        </authorList>
    </citation>
    <scope>NUCLEOTIDE SEQUENCE [LARGE SCALE GENOMIC DNA]</scope>
    <source>
        <strain evidence="7 8">AX-7</strain>
    </source>
</reference>
<dbReference type="AlphaFoldDB" id="A0A402CTM5"/>
<accession>A0A402CTM5</accession>
<dbReference type="CDD" id="cd00619">
    <property type="entry name" value="Terminator_NusB"/>
    <property type="match status" value="1"/>
</dbReference>
<keyword evidence="4 6" id="KW-0805">Transcription regulation</keyword>